<dbReference type="EMBL" id="JAVHNR010000002">
    <property type="protein sequence ID" value="KAK6351481.1"/>
    <property type="molecule type" value="Genomic_DNA"/>
</dbReference>
<dbReference type="AlphaFoldDB" id="A0AAN8N6J4"/>
<evidence type="ECO:0000256" key="1">
    <source>
        <dbReference type="ARBA" id="ARBA00022574"/>
    </source>
</evidence>
<dbReference type="PROSITE" id="PS50896">
    <property type="entry name" value="LISH"/>
    <property type="match status" value="1"/>
</dbReference>
<organism evidence="3 4">
    <name type="scientific">Orbilia javanica</name>
    <dbReference type="NCBI Taxonomy" id="47235"/>
    <lineage>
        <taxon>Eukaryota</taxon>
        <taxon>Fungi</taxon>
        <taxon>Dikarya</taxon>
        <taxon>Ascomycota</taxon>
        <taxon>Pezizomycotina</taxon>
        <taxon>Orbiliomycetes</taxon>
        <taxon>Orbiliales</taxon>
        <taxon>Orbiliaceae</taxon>
        <taxon>Orbilia</taxon>
    </lineage>
</organism>
<proteinExistence type="predicted"/>
<dbReference type="PANTHER" id="PTHR19848:SF8">
    <property type="entry name" value="F-BOX AND WD REPEAT DOMAIN CONTAINING 7"/>
    <property type="match status" value="1"/>
</dbReference>
<evidence type="ECO:0000313" key="3">
    <source>
        <dbReference type="EMBL" id="KAK6351481.1"/>
    </source>
</evidence>
<dbReference type="Proteomes" id="UP001313282">
    <property type="component" value="Unassembled WGS sequence"/>
</dbReference>
<dbReference type="SUPFAM" id="SSF50978">
    <property type="entry name" value="WD40 repeat-like"/>
    <property type="match status" value="1"/>
</dbReference>
<accession>A0AAN8N6J4</accession>
<comment type="caution">
    <text evidence="3">The sequence shown here is derived from an EMBL/GenBank/DDBJ whole genome shotgun (WGS) entry which is preliminary data.</text>
</comment>
<dbReference type="InterPro" id="IPR006594">
    <property type="entry name" value="LisH"/>
</dbReference>
<keyword evidence="4" id="KW-1185">Reference proteome</keyword>
<evidence type="ECO:0000256" key="2">
    <source>
        <dbReference type="ARBA" id="ARBA00022737"/>
    </source>
</evidence>
<dbReference type="SMART" id="SM00320">
    <property type="entry name" value="WD40"/>
    <property type="match status" value="3"/>
</dbReference>
<protein>
    <recommendedName>
        <fullName evidence="5">LisH domain-containing protein</fullName>
    </recommendedName>
</protein>
<dbReference type="InterPro" id="IPR015943">
    <property type="entry name" value="WD40/YVTN_repeat-like_dom_sf"/>
</dbReference>
<dbReference type="InterPro" id="IPR001680">
    <property type="entry name" value="WD40_rpt"/>
</dbReference>
<keyword evidence="1" id="KW-0853">WD repeat</keyword>
<evidence type="ECO:0000313" key="4">
    <source>
        <dbReference type="Proteomes" id="UP001313282"/>
    </source>
</evidence>
<dbReference type="InterPro" id="IPR036322">
    <property type="entry name" value="WD40_repeat_dom_sf"/>
</dbReference>
<dbReference type="Gene3D" id="2.130.10.10">
    <property type="entry name" value="YVTN repeat-like/Quinoprotein amine dehydrogenase"/>
    <property type="match status" value="2"/>
</dbReference>
<keyword evidence="2" id="KW-0677">Repeat</keyword>
<dbReference type="PANTHER" id="PTHR19848">
    <property type="entry name" value="WD40 REPEAT PROTEIN"/>
    <property type="match status" value="1"/>
</dbReference>
<evidence type="ECO:0008006" key="5">
    <source>
        <dbReference type="Google" id="ProtNLM"/>
    </source>
</evidence>
<gene>
    <name evidence="3" type="ORF">TWF718_004641</name>
</gene>
<sequence length="471" mass="51478">MPAGDSPDVLVARYLRANNYHETFQAFIRETNLTADSITNDPTDLTIEKILEEKKLYDLAVRFEKINVDTKDVDFVVPYPTIPTTLTTLSTSFNILSTTLTSLIIPTPESTIPPIPQQVIISTSSDKALRIYGAKAPYPLLTTLSNLHAGPILCVAAISQRWLVTASMVGVIAISDLKGNIVDKWTGHTKYIVKISVSEPLMPVDGKEEIRYLAAASYDKSLSIHKLHLPKSTDSDSNTGDTPTPRLEFLQTIKFEQTVEDVIFTKDYRDSTRESAPASTSTPLLITTIRDSPYLHVWSIPSNNPSTNSSTTSQFTFTSKNPLNATSTTWLTYTPTSLTPHPNHPHLLAMVTSSIPVPKVIIYNLSTFTVDKEFTVPVELSAYSTGIVAWRGDTAASGLWVNGDDGVVKGVEIKSGKVKAELKGHNGRKVRCLTAGAVIGDGGDEDEEELMISGGFDGGLNVWRIKEHISV</sequence>
<name>A0AAN8N6J4_9PEZI</name>
<reference evidence="3 4" key="1">
    <citation type="submission" date="2019-10" db="EMBL/GenBank/DDBJ databases">
        <authorList>
            <person name="Palmer J.M."/>
        </authorList>
    </citation>
    <scope>NUCLEOTIDE SEQUENCE [LARGE SCALE GENOMIC DNA]</scope>
    <source>
        <strain evidence="3 4">TWF718</strain>
    </source>
</reference>
<dbReference type="Pfam" id="PF08513">
    <property type="entry name" value="LisH"/>
    <property type="match status" value="1"/>
</dbReference>